<proteinExistence type="predicted"/>
<keyword evidence="2" id="KW-1185">Reference proteome</keyword>
<evidence type="ECO:0000313" key="2">
    <source>
        <dbReference type="Proteomes" id="UP001208649"/>
    </source>
</evidence>
<protein>
    <submittedName>
        <fullName evidence="1">Uncharacterized protein</fullName>
    </submittedName>
</protein>
<evidence type="ECO:0000313" key="1">
    <source>
        <dbReference type="EMBL" id="MCU7615630.1"/>
    </source>
</evidence>
<gene>
    <name evidence="1" type="ORF">NZ698_00350</name>
</gene>
<name>A0ABT2W0X5_9FLAO</name>
<dbReference type="EMBL" id="JAOTEM010000001">
    <property type="protein sequence ID" value="MCU7615630.1"/>
    <property type="molecule type" value="Genomic_DNA"/>
</dbReference>
<organism evidence="1 2">
    <name type="scientific">Chryseobacterium edaphi</name>
    <dbReference type="NCBI Taxonomy" id="2976532"/>
    <lineage>
        <taxon>Bacteria</taxon>
        <taxon>Pseudomonadati</taxon>
        <taxon>Bacteroidota</taxon>
        <taxon>Flavobacteriia</taxon>
        <taxon>Flavobacteriales</taxon>
        <taxon>Weeksellaceae</taxon>
        <taxon>Chryseobacterium group</taxon>
        <taxon>Chryseobacterium</taxon>
    </lineage>
</organism>
<dbReference type="Proteomes" id="UP001208649">
    <property type="component" value="Unassembled WGS sequence"/>
</dbReference>
<reference evidence="2" key="1">
    <citation type="submission" date="2023-07" db="EMBL/GenBank/DDBJ databases">
        <title>Chryseobacterium sp. strain PBS4-4 Genome sequencing and assembly.</title>
        <authorList>
            <person name="Jung Y."/>
        </authorList>
    </citation>
    <scope>NUCLEOTIDE SEQUENCE [LARGE SCALE GENOMIC DNA]</scope>
    <source>
        <strain evidence="2">PBS4-4</strain>
    </source>
</reference>
<accession>A0ABT2W0X5</accession>
<sequence length="42" mass="4906">MKKFIQLIFRIKTIPVTDAKTGEKQKASYNLLFGFPISIKYQ</sequence>
<comment type="caution">
    <text evidence="1">The sequence shown here is derived from an EMBL/GenBank/DDBJ whole genome shotgun (WGS) entry which is preliminary data.</text>
</comment>
<dbReference type="RefSeq" id="WP_263000748.1">
    <property type="nucleotide sequence ID" value="NZ_JAOTEM010000001.1"/>
</dbReference>